<dbReference type="InterPro" id="IPR013083">
    <property type="entry name" value="Znf_RING/FYVE/PHD"/>
</dbReference>
<comment type="domain">
    <text evidence="10">The U-box domain is required for the ubiquitin protein ligase activity.</text>
</comment>
<evidence type="ECO:0000256" key="3">
    <source>
        <dbReference type="ARBA" id="ARBA00004906"/>
    </source>
</evidence>
<evidence type="ECO:0000256" key="10">
    <source>
        <dbReference type="RuleBase" id="RU369083"/>
    </source>
</evidence>
<dbReference type="InterPro" id="IPR019474">
    <property type="entry name" value="Ub_conjug_fac_E4_core"/>
</dbReference>
<dbReference type="Proteomes" id="UP001166674">
    <property type="component" value="Unassembled WGS sequence"/>
</dbReference>
<dbReference type="InterPro" id="IPR003613">
    <property type="entry name" value="Ubox_domain"/>
</dbReference>
<dbReference type="PROSITE" id="PS51698">
    <property type="entry name" value="U_BOX"/>
    <property type="match status" value="1"/>
</dbReference>
<evidence type="ECO:0000256" key="4">
    <source>
        <dbReference type="ARBA" id="ARBA00007434"/>
    </source>
</evidence>
<comment type="similarity">
    <text evidence="4 10">Belongs to the ubiquitin conjugation factor E4 family.</text>
</comment>
<comment type="function">
    <text evidence="9">Ubiquitin-protein ligase that probably functions as an E3 ligase in conjunction with specific E1 and E2 ligases. May also function as an E4 ligase mediating the assembly of polyubiquitin chains on substrates ubiquitinated by another E3 ubiquitin ligase. Mediates 'Lys-48'-linked polyubiquitination of substrates.</text>
</comment>
<dbReference type="CDD" id="cd16657">
    <property type="entry name" value="RING-Ubox_UBE4A"/>
    <property type="match status" value="1"/>
</dbReference>
<name>A0AA41NG04_SCICA</name>
<comment type="pathway">
    <text evidence="3 10">Protein modification; protein ubiquitination.</text>
</comment>
<evidence type="ECO:0000256" key="1">
    <source>
        <dbReference type="ARBA" id="ARBA00000900"/>
    </source>
</evidence>
<comment type="catalytic activity">
    <reaction evidence="1 10">
        <text>S-ubiquitinyl-[E2 ubiquitin-conjugating enzyme]-L-cysteine + [acceptor protein]-L-lysine = [E2 ubiquitin-conjugating enzyme]-L-cysteine + N(6)-ubiquitinyl-[acceptor protein]-L-lysine.</text>
        <dbReference type="EC" id="2.3.2.27"/>
    </reaction>
</comment>
<dbReference type="SMART" id="SM00504">
    <property type="entry name" value="Ubox"/>
    <property type="match status" value="1"/>
</dbReference>
<keyword evidence="8" id="KW-0007">Acetylation</keyword>
<comment type="function">
    <text evidence="10">Ubiquitin-protein ligase that probably functions as an E3 ligase in conjunction with specific E1 and E2 ligases. Also functions as an E4 ligase mediating the assembly of polyubiquitin chains on substrates ubiquitinated by another E3 ubiquitin ligase. Mediates 'Lys-48'-linked polyubiquitination of substrates.</text>
</comment>
<feature type="domain" description="U-box" evidence="11">
    <location>
        <begin position="949"/>
        <end position="1023"/>
    </location>
</feature>
<keyword evidence="5 10" id="KW-0963">Cytoplasm</keyword>
<dbReference type="SUPFAM" id="SSF57850">
    <property type="entry name" value="RING/U-box"/>
    <property type="match status" value="1"/>
</dbReference>
<dbReference type="EMBL" id="JAATJV010432161">
    <property type="protein sequence ID" value="MBZ3889493.1"/>
    <property type="molecule type" value="Genomic_DNA"/>
</dbReference>
<dbReference type="GO" id="GO:0036503">
    <property type="term" value="P:ERAD pathway"/>
    <property type="evidence" value="ECO:0007669"/>
    <property type="project" value="InterPro"/>
</dbReference>
<dbReference type="Pfam" id="PF04564">
    <property type="entry name" value="U-box"/>
    <property type="match status" value="1"/>
</dbReference>
<dbReference type="GO" id="GO:0005634">
    <property type="term" value="C:nucleus"/>
    <property type="evidence" value="ECO:0007669"/>
    <property type="project" value="TreeGrafter"/>
</dbReference>
<accession>A0AA41NG04</accession>
<reference evidence="12" key="1">
    <citation type="submission" date="2020-03" db="EMBL/GenBank/DDBJ databases">
        <title>Studies in the Genomics of Life Span.</title>
        <authorList>
            <person name="Glass D."/>
        </authorList>
    </citation>
    <scope>NUCLEOTIDE SEQUENCE</scope>
    <source>
        <strain evidence="12">SUZIE</strain>
        <tissue evidence="12">Muscle</tissue>
    </source>
</reference>
<gene>
    <name evidence="12" type="ORF">SUZIE_203235</name>
</gene>
<sequence length="1029" mass="118323">MTDQENNNNISSNPFAALFGSLADAKQFAAIQKEQLKQQSERDMVFNSLHVLADELPASPDDSDNSVSESLDEFDYSVAEISRSFRSQQEICEQLNINHMIQRIFLITLDNSDPSLKSGNGIPSRCVYLEEMAVELEDQDWLDMSNIEQITKVPENLLPFAVQCRNLTVSNTRTVLLTPEIYVDQNIHEQLVDLMLEAIQGAHFEDVTEFLEEVIEALILDEEVRTFPEVMIPVFDILLGRIKDLELCQILLYAYLDILLYFTKQKDMAKVFVEYIQPKDPSNGQMYQKTLLGVILNISCLLKTPGVVENHGYFLNPSRSSPQEIKVQEANIHQFMAQFHEKIYQMLKNLLQLSPETKHCILSWLGNCLHANAGRTKIWANQMPEIFFQMYASDAFFLNLGAALLKLCQPFCKPRSSRLLTFNPTYCALKELNDEERKIKNVHMRGLDKETCLIPAVQEPKFPQNYNLVTENLALTEYTLYLGFHRLHDQMVKINQNLHRLQVAWRDAQQSSSPAADNLREQFERLMTIYLSTKTAMTEPQMLQNCLNLQVSMAVLLVQLAIGNEGSQPIELTFPLPDGYSSLAYVPEFFADNLGDFLIFLRRFADDILETSADSLEHVLHFITIFTGSIERMKNPHLRAKLAEVLEAVMPHLDQTPNPLVSSVFHRKRVFCNFPHAPQLAEALIKVFVDIEFTGDPHQFEQKFNYRRPMYPILRYMWATDTYRESIKDLADYASQNLEAMNPPLFLRFLNLLMNDAIFLLDEAIQYLSKIKIQQIEKDRGEWDNLTPEARREKEAGLQMFGQLARFHNIMSNETIGTLAFLTSEIKSLFVHPFLAERIISMLNYFLQHLVGPKMGALKVKDFSEFDFKPQQLVSDICTIYLNLGDEENFCATVPKDGRSYSPTLFAQTVRVLKKINKPGNMIVAFSNLAERIKSLADLQQQEEETYADACDEFLDPIMSTLMSDPVVLPSSRVTVDRSTIARHLLSDQTDPFNRSPLTMDQIRPNTELKEKIQRWLAERKQQQKEQLE</sequence>
<keyword evidence="13" id="KW-1185">Reference proteome</keyword>
<dbReference type="PANTHER" id="PTHR13931:SF16">
    <property type="entry name" value="UBIQUITIN CONJUGATION FACTOR E4 A"/>
    <property type="match status" value="1"/>
</dbReference>
<dbReference type="PANTHER" id="PTHR13931">
    <property type="entry name" value="UBIQUITINATION FACTOR E4"/>
    <property type="match status" value="1"/>
</dbReference>
<organism evidence="12 13">
    <name type="scientific">Sciurus carolinensis</name>
    <name type="common">Eastern gray squirrel</name>
    <dbReference type="NCBI Taxonomy" id="30640"/>
    <lineage>
        <taxon>Eukaryota</taxon>
        <taxon>Metazoa</taxon>
        <taxon>Chordata</taxon>
        <taxon>Craniata</taxon>
        <taxon>Vertebrata</taxon>
        <taxon>Euteleostomi</taxon>
        <taxon>Mammalia</taxon>
        <taxon>Eutheria</taxon>
        <taxon>Euarchontoglires</taxon>
        <taxon>Glires</taxon>
        <taxon>Rodentia</taxon>
        <taxon>Sciuromorpha</taxon>
        <taxon>Sciuridae</taxon>
        <taxon>Sciurinae</taxon>
        <taxon>Sciurini</taxon>
        <taxon>Sciurus</taxon>
    </lineage>
</organism>
<dbReference type="GO" id="GO:0006511">
    <property type="term" value="P:ubiquitin-dependent protein catabolic process"/>
    <property type="evidence" value="ECO:0007669"/>
    <property type="project" value="InterPro"/>
</dbReference>
<dbReference type="GO" id="GO:0005737">
    <property type="term" value="C:cytoplasm"/>
    <property type="evidence" value="ECO:0007669"/>
    <property type="project" value="UniProtKB-SubCell"/>
</dbReference>
<evidence type="ECO:0000256" key="6">
    <source>
        <dbReference type="ARBA" id="ARBA00022679"/>
    </source>
</evidence>
<evidence type="ECO:0000313" key="12">
    <source>
        <dbReference type="EMBL" id="MBZ3889493.1"/>
    </source>
</evidence>
<dbReference type="FunFam" id="3.30.40.10:FF:000055">
    <property type="entry name" value="Ubiquitin conjugation factor e4 a"/>
    <property type="match status" value="1"/>
</dbReference>
<comment type="caution">
    <text evidence="12">The sequence shown here is derived from an EMBL/GenBank/DDBJ whole genome shotgun (WGS) entry which is preliminary data.</text>
</comment>
<evidence type="ECO:0000259" key="11">
    <source>
        <dbReference type="PROSITE" id="PS51698"/>
    </source>
</evidence>
<dbReference type="InterPro" id="IPR045132">
    <property type="entry name" value="UBE4"/>
</dbReference>
<evidence type="ECO:0000256" key="7">
    <source>
        <dbReference type="ARBA" id="ARBA00022786"/>
    </source>
</evidence>
<dbReference type="EC" id="2.3.2.27" evidence="10"/>
<dbReference type="GO" id="GO:0000151">
    <property type="term" value="C:ubiquitin ligase complex"/>
    <property type="evidence" value="ECO:0007669"/>
    <property type="project" value="UniProtKB-UniRule"/>
</dbReference>
<dbReference type="Gene3D" id="3.30.40.10">
    <property type="entry name" value="Zinc/RING finger domain, C3HC4 (zinc finger)"/>
    <property type="match status" value="1"/>
</dbReference>
<proteinExistence type="inferred from homology"/>
<evidence type="ECO:0000256" key="9">
    <source>
        <dbReference type="ARBA" id="ARBA00037624"/>
    </source>
</evidence>
<protein>
    <recommendedName>
        <fullName evidence="10">Ubiquitin conjugation factor E4</fullName>
        <ecNumber evidence="10">2.3.2.27</ecNumber>
    </recommendedName>
    <alternativeName>
        <fullName evidence="10">RING-type E3 ubiquitin transferase E4</fullName>
    </alternativeName>
</protein>
<evidence type="ECO:0000256" key="5">
    <source>
        <dbReference type="ARBA" id="ARBA00022490"/>
    </source>
</evidence>
<dbReference type="AlphaFoldDB" id="A0AA41NG04"/>
<comment type="subcellular location">
    <subcellularLocation>
        <location evidence="2 10">Cytoplasm</location>
    </subcellularLocation>
</comment>
<evidence type="ECO:0000256" key="8">
    <source>
        <dbReference type="ARBA" id="ARBA00022990"/>
    </source>
</evidence>
<dbReference type="GO" id="GO:0034450">
    <property type="term" value="F:ubiquitin-ubiquitin ligase activity"/>
    <property type="evidence" value="ECO:0007669"/>
    <property type="project" value="UniProtKB-UniRule"/>
</dbReference>
<evidence type="ECO:0000313" key="13">
    <source>
        <dbReference type="Proteomes" id="UP001166674"/>
    </source>
</evidence>
<evidence type="ECO:0000256" key="2">
    <source>
        <dbReference type="ARBA" id="ARBA00004496"/>
    </source>
</evidence>
<dbReference type="Pfam" id="PF10408">
    <property type="entry name" value="Ufd2P_core"/>
    <property type="match status" value="1"/>
</dbReference>
<dbReference type="GO" id="GO:0000209">
    <property type="term" value="P:protein polyubiquitination"/>
    <property type="evidence" value="ECO:0007669"/>
    <property type="project" value="UniProtKB-UniRule"/>
</dbReference>
<keyword evidence="7 10" id="KW-0833">Ubl conjugation pathway</keyword>
<keyword evidence="6 10" id="KW-0808">Transferase</keyword>